<dbReference type="Pfam" id="PF13487">
    <property type="entry name" value="HD_5"/>
    <property type="match status" value="1"/>
</dbReference>
<dbReference type="CDD" id="cd00077">
    <property type="entry name" value="HDc"/>
    <property type="match status" value="2"/>
</dbReference>
<name>A0ABV2TIV7_9RHOO</name>
<evidence type="ECO:0000259" key="2">
    <source>
        <dbReference type="PROSITE" id="PS50885"/>
    </source>
</evidence>
<protein>
    <submittedName>
        <fullName evidence="4">HD domain-containing phosphohydrolase</fullName>
    </submittedName>
</protein>
<dbReference type="Gene3D" id="3.30.450.40">
    <property type="match status" value="1"/>
</dbReference>
<dbReference type="SUPFAM" id="SSF109604">
    <property type="entry name" value="HD-domain/PDEase-like"/>
    <property type="match status" value="2"/>
</dbReference>
<gene>
    <name evidence="4" type="ORF">ABXR19_06620</name>
</gene>
<dbReference type="Gene3D" id="3.30.450.20">
    <property type="entry name" value="PAS domain"/>
    <property type="match status" value="2"/>
</dbReference>
<comment type="caution">
    <text evidence="4">The sequence shown here is derived from an EMBL/GenBank/DDBJ whole genome shotgun (WGS) entry which is preliminary data.</text>
</comment>
<proteinExistence type="predicted"/>
<dbReference type="InterPro" id="IPR029016">
    <property type="entry name" value="GAF-like_dom_sf"/>
</dbReference>
<evidence type="ECO:0000313" key="5">
    <source>
        <dbReference type="Proteomes" id="UP001549691"/>
    </source>
</evidence>
<dbReference type="InterPro" id="IPR037522">
    <property type="entry name" value="HD_GYP_dom"/>
</dbReference>
<accession>A0ABV2TIV7</accession>
<evidence type="ECO:0000313" key="4">
    <source>
        <dbReference type="EMBL" id="MET7013856.1"/>
    </source>
</evidence>
<reference evidence="4 5" key="1">
    <citation type="submission" date="2024-07" db="EMBL/GenBank/DDBJ databases">
        <title>Uliginosibacterium flavum JJ3220;KACC:17644.</title>
        <authorList>
            <person name="Kim M.K."/>
        </authorList>
    </citation>
    <scope>NUCLEOTIDE SEQUENCE [LARGE SCALE GENOMIC DNA]</scope>
    <source>
        <strain evidence="4 5">KACC:17644</strain>
    </source>
</reference>
<dbReference type="Proteomes" id="UP001549691">
    <property type="component" value="Unassembled WGS sequence"/>
</dbReference>
<dbReference type="SUPFAM" id="SSF55781">
    <property type="entry name" value="GAF domain-like"/>
    <property type="match status" value="1"/>
</dbReference>
<dbReference type="InterPro" id="IPR003660">
    <property type="entry name" value="HAMP_dom"/>
</dbReference>
<sequence length="970" mass="108069">MSFESAEKRHLRIPLHVLAAAGSTFLLLMVALVLAWNSYRSTREVISSAVDESIRHVSRSLKDKIRGILLPAENQLELLAYHQITRATNLPERLQAVPMAAAVLASNPLMDAWYTGYANGEFILYRSLREASLRQVYRAPAEASLMVQALSLQGDGARLGEFLFYDKAGRLLRRERRPTYAFDPRERSWYTRAMQEQEAIITDPYLFYTTRQVGATLARQAKSGGAVVGADATLQDLGREIADLKITPGSLVAIIDADERVVALEDAKRLVAVENGGALRLAQVGDLAMPALSAAAALPADSVQRLHYVQGSREWELISVPLALRADGRALRVLMAVPDEELFGEARKLLQRQLFITLGLIVLSVPAGFWLTQRIVQPLRLLAEEAKLVASFDFRPSRLSRSRIAEVDLLTNATAQMRSTIARFLDVSAALNSEMRLERLLDVVLDDVALATQARSGALYLYEPDARVLRRSQDRSDADSRVDYALSLDCDTDHAHPVVQVAIRRSSFAGRIGADGPELFAVALETLGKEFVGVLVLELARPIEPERKGRRDPLVAFIEALSSTAAVAIETRRLVDSQKALLEAMIQLLAGAIDAKSPYTGGHCQRVPVLTRMLADAAVEASDGPFRDFQLSAEDREAVHIGAWLHDCGKVTTPEYVVDKATKLESLYNRIHEVRMRFELLKREAEVAFWREQSAHTPAPAALAGLHAVWRTLDEEFAFVAECNKGGEFLDADKIERLRLIAQRSWQRTIDDRLGLSREEERQLQNVPAVSLPALEPLLADKPEHLVPRPPGEIIPADNLWGFHLEVPLYKFNRGEVYNLSVSRGTLTDEERYIINDHIVQTIMMLERLPFPRHLKGVPEIAGGHHERMDGRGYPKRLTGAQMSIPARIMAIADVFEALTAADRPYKPAKTLSESLRIMARMAREQHLDAELFALFLHSGVYRDYAEKFLLPEQIDAVDIQALLPPLAEC</sequence>
<keyword evidence="5" id="KW-1185">Reference proteome</keyword>
<feature type="domain" description="HAMP" evidence="2">
    <location>
        <begin position="373"/>
        <end position="426"/>
    </location>
</feature>
<keyword evidence="1" id="KW-0812">Transmembrane</keyword>
<dbReference type="EMBL" id="JBEWZI010000005">
    <property type="protein sequence ID" value="MET7013856.1"/>
    <property type="molecule type" value="Genomic_DNA"/>
</dbReference>
<dbReference type="SMART" id="SM00471">
    <property type="entry name" value="HDc"/>
    <property type="match status" value="1"/>
</dbReference>
<dbReference type="PANTHER" id="PTHR45228">
    <property type="entry name" value="CYCLIC DI-GMP PHOSPHODIESTERASE TM_0186-RELATED"/>
    <property type="match status" value="1"/>
</dbReference>
<dbReference type="Gene3D" id="6.10.340.10">
    <property type="match status" value="1"/>
</dbReference>
<evidence type="ECO:0000259" key="3">
    <source>
        <dbReference type="PROSITE" id="PS51832"/>
    </source>
</evidence>
<feature type="domain" description="HD-GYP" evidence="3">
    <location>
        <begin position="743"/>
        <end position="951"/>
    </location>
</feature>
<feature type="transmembrane region" description="Helical" evidence="1">
    <location>
        <begin position="354"/>
        <end position="372"/>
    </location>
</feature>
<dbReference type="InterPro" id="IPR052020">
    <property type="entry name" value="Cyclic_di-GMP/3'3'-cGAMP_PDE"/>
</dbReference>
<dbReference type="PROSITE" id="PS51832">
    <property type="entry name" value="HD_GYP"/>
    <property type="match status" value="1"/>
</dbReference>
<keyword evidence="1" id="KW-1133">Transmembrane helix</keyword>
<keyword evidence="1" id="KW-0472">Membrane</keyword>
<evidence type="ECO:0000256" key="1">
    <source>
        <dbReference type="SAM" id="Phobius"/>
    </source>
</evidence>
<dbReference type="InterPro" id="IPR003607">
    <property type="entry name" value="HD/PDEase_dom"/>
</dbReference>
<dbReference type="RefSeq" id="WP_354600318.1">
    <property type="nucleotide sequence ID" value="NZ_JBEWZI010000005.1"/>
</dbReference>
<dbReference type="PROSITE" id="PS50885">
    <property type="entry name" value="HAMP"/>
    <property type="match status" value="1"/>
</dbReference>
<dbReference type="PANTHER" id="PTHR45228:SF5">
    <property type="entry name" value="CYCLIC DI-GMP PHOSPHODIESTERASE VC_1348-RELATED"/>
    <property type="match status" value="1"/>
</dbReference>
<organism evidence="4 5">
    <name type="scientific">Uliginosibacterium flavum</name>
    <dbReference type="NCBI Taxonomy" id="1396831"/>
    <lineage>
        <taxon>Bacteria</taxon>
        <taxon>Pseudomonadati</taxon>
        <taxon>Pseudomonadota</taxon>
        <taxon>Betaproteobacteria</taxon>
        <taxon>Rhodocyclales</taxon>
        <taxon>Zoogloeaceae</taxon>
        <taxon>Uliginosibacterium</taxon>
    </lineage>
</organism>
<feature type="transmembrane region" description="Helical" evidence="1">
    <location>
        <begin position="15"/>
        <end position="36"/>
    </location>
</feature>
<dbReference type="Gene3D" id="1.10.3210.10">
    <property type="entry name" value="Hypothetical protein af1432"/>
    <property type="match status" value="2"/>
</dbReference>